<evidence type="ECO:0000259" key="3">
    <source>
        <dbReference type="PROSITE" id="PS50076"/>
    </source>
</evidence>
<reference evidence="4 5" key="1">
    <citation type="submission" date="2020-06" db="EMBL/GenBank/DDBJ databases">
        <title>Transcriptomic and genomic resources for Thalictrum thalictroides and T. hernandezii: Facilitating candidate gene discovery in an emerging model plant lineage.</title>
        <authorList>
            <person name="Arias T."/>
            <person name="Riano-Pachon D.M."/>
            <person name="Di Stilio V.S."/>
        </authorList>
    </citation>
    <scope>NUCLEOTIDE SEQUENCE [LARGE SCALE GENOMIC DNA]</scope>
    <source>
        <strain evidence="5">cv. WT478/WT964</strain>
        <tissue evidence="4">Leaves</tissue>
    </source>
</reference>
<dbReference type="PROSITE" id="PS50076">
    <property type="entry name" value="DNAJ_2"/>
    <property type="match status" value="1"/>
</dbReference>
<gene>
    <name evidence="4" type="ORF">FRX31_006755</name>
</gene>
<feature type="region of interest" description="Disordered" evidence="2">
    <location>
        <begin position="140"/>
        <end position="178"/>
    </location>
</feature>
<feature type="domain" description="J" evidence="3">
    <location>
        <begin position="747"/>
        <end position="812"/>
    </location>
</feature>
<feature type="region of interest" description="Disordered" evidence="2">
    <location>
        <begin position="197"/>
        <end position="283"/>
    </location>
</feature>
<keyword evidence="5" id="KW-1185">Reference proteome</keyword>
<dbReference type="PANTHER" id="PTHR36335:SF1">
    <property type="entry name" value="CHAPERONE DNAJ-DOMAIN SUPERFAMILY PROTEIN"/>
    <property type="match status" value="1"/>
</dbReference>
<dbReference type="OrthoDB" id="498970at2759"/>
<feature type="compositionally biased region" description="Polar residues" evidence="2">
    <location>
        <begin position="1"/>
        <end position="14"/>
    </location>
</feature>
<dbReference type="CDD" id="cd06257">
    <property type="entry name" value="DnaJ"/>
    <property type="match status" value="1"/>
</dbReference>
<dbReference type="AlphaFoldDB" id="A0A7J6X4B0"/>
<dbReference type="Proteomes" id="UP000554482">
    <property type="component" value="Unassembled WGS sequence"/>
</dbReference>
<feature type="coiled-coil region" evidence="1">
    <location>
        <begin position="672"/>
        <end position="744"/>
    </location>
</feature>
<feature type="compositionally biased region" description="Polar residues" evidence="2">
    <location>
        <begin position="232"/>
        <end position="250"/>
    </location>
</feature>
<dbReference type="Gene3D" id="1.10.287.110">
    <property type="entry name" value="DnaJ domain"/>
    <property type="match status" value="1"/>
</dbReference>
<feature type="compositionally biased region" description="Polar residues" evidence="2">
    <location>
        <begin position="140"/>
        <end position="149"/>
    </location>
</feature>
<feature type="region of interest" description="Disordered" evidence="2">
    <location>
        <begin position="391"/>
        <end position="410"/>
    </location>
</feature>
<accession>A0A7J6X4B0</accession>
<dbReference type="InterPro" id="IPR036869">
    <property type="entry name" value="J_dom_sf"/>
</dbReference>
<dbReference type="EMBL" id="JABWDY010006476">
    <property type="protein sequence ID" value="KAF5203655.1"/>
    <property type="molecule type" value="Genomic_DNA"/>
</dbReference>
<feature type="region of interest" description="Disordered" evidence="2">
    <location>
        <begin position="478"/>
        <end position="502"/>
    </location>
</feature>
<evidence type="ECO:0000256" key="2">
    <source>
        <dbReference type="SAM" id="MobiDB-lite"/>
    </source>
</evidence>
<feature type="compositionally biased region" description="Basic and acidic residues" evidence="2">
    <location>
        <begin position="489"/>
        <end position="502"/>
    </location>
</feature>
<feature type="compositionally biased region" description="Polar residues" evidence="2">
    <location>
        <begin position="264"/>
        <end position="280"/>
    </location>
</feature>
<evidence type="ECO:0000313" key="4">
    <source>
        <dbReference type="EMBL" id="KAF5203655.1"/>
    </source>
</evidence>
<feature type="region of interest" description="Disordered" evidence="2">
    <location>
        <begin position="363"/>
        <end position="386"/>
    </location>
</feature>
<evidence type="ECO:0000256" key="1">
    <source>
        <dbReference type="SAM" id="Coils"/>
    </source>
</evidence>
<dbReference type="InterPro" id="IPR001623">
    <property type="entry name" value="DnaJ_domain"/>
</dbReference>
<sequence>MSKGQFQTGTSSGKRTLERCKSKGKTKNVVYVEIEDGRSHDVIFIDALESSPKRLRGSTASPKKPPSRNVISIDDDEIDVDKTGNCGKGGSLFDSGSTSSKASCPVFSHSPSSKESSFHETFGRTKAFPFKYSKSRRTYSGKTFSSNRFGSGLAYDSSSSDSDSSDCEVMEESSGNIREQWERAALKKRIFEGVANGQTGLDSEAGASGLFKDTSKNVEVGNTPNEHVETPFHSTPNDSNTLNRSTSTPCGDSITGGPGLGNEGTASGTSKDSPMSSGDENTCKPHVEAQFCSATDYEKEDLFNFTASSRGNAGTSVPTPDEDLVAKSNKVFDEDSSSWCRTPFRTEPNIFYKKEDIARQKTFRGEHSVSDPEVPSSTDDDNDDHYNLMKEKESNISHKNNDIGNGKTFQRDDSFSYAEVVSDTDDSNDEACNLTSERQNPGESRFCCENVNFQEEVQNVTAEPCQFYSQAWAKKPFNHENDSLQDEENPMRSKDRSDETHAGCEGVISPGLDEKIHQETCSINYWSPNLKKCSLWNNYQSCEKQVNNGTTFSTHRNKTVSKEHSHLFTHKPCGSEVHHESVSHQGNEKPAPVFPTHLRNETEAKHRAGCSMDEKEIALHYVDQGEMAERSPLLHDGNGTPDTESNIIVEREKLKETDAFKRAAEEEWASRQRELQIQAEDVQRLRKRKKAEAQRLLDMERRQRERVEEIRETQKKNVETSYLKEQIRAEVRKELDRLEKLNTDMVSILRALGICVGSGFFPTSSEVNAAYKKALLRFHPDRASKIDIRQQVEAEEKFKLISRLKEKLLPVC</sequence>
<dbReference type="PANTHER" id="PTHR36335">
    <property type="entry name" value="CHAPERONE DNAJ-DOMAIN SUPERFAMILY PROTEIN"/>
    <property type="match status" value="1"/>
</dbReference>
<feature type="region of interest" description="Disordered" evidence="2">
    <location>
        <begin position="53"/>
        <end position="80"/>
    </location>
</feature>
<feature type="region of interest" description="Disordered" evidence="2">
    <location>
        <begin position="1"/>
        <end position="23"/>
    </location>
</feature>
<keyword evidence="1" id="KW-0175">Coiled coil</keyword>
<feature type="compositionally biased region" description="Basic and acidic residues" evidence="2">
    <location>
        <begin position="391"/>
        <end position="401"/>
    </location>
</feature>
<proteinExistence type="predicted"/>
<organism evidence="4 5">
    <name type="scientific">Thalictrum thalictroides</name>
    <name type="common">Rue-anemone</name>
    <name type="synonym">Anemone thalictroides</name>
    <dbReference type="NCBI Taxonomy" id="46969"/>
    <lineage>
        <taxon>Eukaryota</taxon>
        <taxon>Viridiplantae</taxon>
        <taxon>Streptophyta</taxon>
        <taxon>Embryophyta</taxon>
        <taxon>Tracheophyta</taxon>
        <taxon>Spermatophyta</taxon>
        <taxon>Magnoliopsida</taxon>
        <taxon>Ranunculales</taxon>
        <taxon>Ranunculaceae</taxon>
        <taxon>Thalictroideae</taxon>
        <taxon>Thalictrum</taxon>
    </lineage>
</organism>
<name>A0A7J6X4B0_THATH</name>
<protein>
    <submittedName>
        <fullName evidence="4">Dnaj domain-containing protein</fullName>
    </submittedName>
</protein>
<evidence type="ECO:0000313" key="5">
    <source>
        <dbReference type="Proteomes" id="UP000554482"/>
    </source>
</evidence>
<dbReference type="SUPFAM" id="SSF46565">
    <property type="entry name" value="Chaperone J-domain"/>
    <property type="match status" value="1"/>
</dbReference>
<comment type="caution">
    <text evidence="4">The sequence shown here is derived from an EMBL/GenBank/DDBJ whole genome shotgun (WGS) entry which is preliminary data.</text>
</comment>